<evidence type="ECO:0000313" key="1">
    <source>
        <dbReference type="EMBL" id="HAJ0998613.1"/>
    </source>
</evidence>
<dbReference type="EMBL" id="RTJF01000017">
    <property type="protein sequence ID" value="MJL94227.1"/>
    <property type="molecule type" value="Genomic_DNA"/>
</dbReference>
<gene>
    <name evidence="2" type="ORF">DNX30_15945</name>
    <name evidence="1" type="ORF">HL601_24060</name>
</gene>
<name>A0A3K2TFA3_ECOLX</name>
<reference evidence="2" key="2">
    <citation type="submission" date="2018-06" db="EMBL/GenBank/DDBJ databases">
        <authorList>
            <person name="Ashton P.M."/>
            <person name="Dallman T."/>
            <person name="Nair S."/>
            <person name="De Pinna E."/>
            <person name="Peters T."/>
            <person name="Grant K."/>
        </authorList>
    </citation>
    <scope>NUCLEOTIDE SEQUENCE [LARGE SCALE GENOMIC DNA]</scope>
    <source>
        <strain evidence="2">462023</strain>
    </source>
</reference>
<sequence length="61" mass="6768">MLLPFIVSCMISGCVIKPQTASVLFCDGAGPIYISNNDVMTEETERQILFHNTMGERVCGW</sequence>
<organism evidence="2">
    <name type="scientific">Escherichia coli</name>
    <dbReference type="NCBI Taxonomy" id="562"/>
    <lineage>
        <taxon>Bacteria</taxon>
        <taxon>Pseudomonadati</taxon>
        <taxon>Pseudomonadota</taxon>
        <taxon>Gammaproteobacteria</taxon>
        <taxon>Enterobacterales</taxon>
        <taxon>Enterobacteriaceae</taxon>
        <taxon>Escherichia</taxon>
    </lineage>
</organism>
<dbReference type="EMBL" id="DABGZR010000055">
    <property type="protein sequence ID" value="HAJ0998613.1"/>
    <property type="molecule type" value="Genomic_DNA"/>
</dbReference>
<comment type="caution">
    <text evidence="2">The sequence shown here is derived from an EMBL/GenBank/DDBJ whole genome shotgun (WGS) entry which is preliminary data.</text>
</comment>
<dbReference type="Proteomes" id="UP000885382">
    <property type="component" value="Unassembled WGS sequence"/>
</dbReference>
<accession>A0A3K2TFA3</accession>
<dbReference type="AlphaFoldDB" id="A0A3K2TFA3"/>
<reference evidence="1" key="3">
    <citation type="submission" date="2019-09" db="EMBL/GenBank/DDBJ databases">
        <authorList>
            <consortium name="NCBI Pathogen Detection Project"/>
        </authorList>
    </citation>
    <scope>NUCLEOTIDE SEQUENCE</scope>
    <source>
        <strain evidence="1">EC00605</strain>
    </source>
</reference>
<proteinExistence type="predicted"/>
<protein>
    <submittedName>
        <fullName evidence="2">Uncharacterized protein</fullName>
    </submittedName>
</protein>
<reference evidence="1" key="1">
    <citation type="journal article" date="2018" name="Genome Biol.">
        <title>SKESA: strategic k-mer extension for scrupulous assemblies.</title>
        <authorList>
            <person name="Souvorov A."/>
            <person name="Agarwala R."/>
            <person name="Lipman D.J."/>
        </authorList>
    </citation>
    <scope>NUCLEOTIDE SEQUENCE [LARGE SCALE GENOMIC DNA]</scope>
    <source>
        <strain evidence="1">EC00605</strain>
    </source>
</reference>
<evidence type="ECO:0000313" key="2">
    <source>
        <dbReference type="EMBL" id="MJL94227.1"/>
    </source>
</evidence>